<dbReference type="SUPFAM" id="SSF48264">
    <property type="entry name" value="Cytochrome P450"/>
    <property type="match status" value="1"/>
</dbReference>
<evidence type="ECO:0000313" key="5">
    <source>
        <dbReference type="Proteomes" id="UP000261600"/>
    </source>
</evidence>
<dbReference type="GO" id="GO:0005506">
    <property type="term" value="F:iron ion binding"/>
    <property type="evidence" value="ECO:0007669"/>
    <property type="project" value="InterPro"/>
</dbReference>
<dbReference type="PANTHER" id="PTHR24300:SF327">
    <property type="entry name" value="CYTOCHROME P450 2F2-RELATED"/>
    <property type="match status" value="1"/>
</dbReference>
<dbReference type="InterPro" id="IPR036396">
    <property type="entry name" value="Cyt_P450_sf"/>
</dbReference>
<dbReference type="InterPro" id="IPR001128">
    <property type="entry name" value="Cyt_P450"/>
</dbReference>
<dbReference type="GO" id="GO:0006805">
    <property type="term" value="P:xenobiotic metabolic process"/>
    <property type="evidence" value="ECO:0007669"/>
    <property type="project" value="TreeGrafter"/>
</dbReference>
<evidence type="ECO:0000313" key="4">
    <source>
        <dbReference type="Ensembl" id="ENSMALP00000013084.1"/>
    </source>
</evidence>
<keyword evidence="5" id="KW-1185">Reference proteome</keyword>
<accession>A0A3Q3J446</accession>
<dbReference type="GO" id="GO:0016712">
    <property type="term" value="F:oxidoreductase activity, acting on paired donors, with incorporation or reduction of molecular oxygen, reduced flavin or flavoprotein as one donor, and incorporation of one atom of oxygen"/>
    <property type="evidence" value="ECO:0007669"/>
    <property type="project" value="TreeGrafter"/>
</dbReference>
<comment type="similarity">
    <text evidence="1">Belongs to the cytochrome P450 family.</text>
</comment>
<reference evidence="4" key="1">
    <citation type="submission" date="2025-08" db="UniProtKB">
        <authorList>
            <consortium name="Ensembl"/>
        </authorList>
    </citation>
    <scope>IDENTIFICATION</scope>
</reference>
<evidence type="ECO:0000256" key="1">
    <source>
        <dbReference type="ARBA" id="ARBA00010617"/>
    </source>
</evidence>
<name>A0A3Q3J446_MONAL</name>
<dbReference type="Proteomes" id="UP000261600">
    <property type="component" value="Unplaced"/>
</dbReference>
<dbReference type="Ensembl" id="ENSMALT00000013367.1">
    <property type="protein sequence ID" value="ENSMALP00000013084.1"/>
    <property type="gene ID" value="ENSMALG00000009264.1"/>
</dbReference>
<dbReference type="Gene3D" id="1.10.630.10">
    <property type="entry name" value="Cytochrome P450"/>
    <property type="match status" value="1"/>
</dbReference>
<dbReference type="STRING" id="43700.ENSMALP00000013084"/>
<evidence type="ECO:0000256" key="2">
    <source>
        <dbReference type="ARBA" id="ARBA00022723"/>
    </source>
</evidence>
<dbReference type="GO" id="GO:0006082">
    <property type="term" value="P:organic acid metabolic process"/>
    <property type="evidence" value="ECO:0007669"/>
    <property type="project" value="TreeGrafter"/>
</dbReference>
<evidence type="ECO:0000256" key="3">
    <source>
        <dbReference type="ARBA" id="ARBA00023004"/>
    </source>
</evidence>
<keyword evidence="2" id="KW-0479">Metal-binding</keyword>
<dbReference type="InterPro" id="IPR050182">
    <property type="entry name" value="Cytochrome_P450_fam2"/>
</dbReference>
<organism evidence="4 5">
    <name type="scientific">Monopterus albus</name>
    <name type="common">Swamp eel</name>
    <dbReference type="NCBI Taxonomy" id="43700"/>
    <lineage>
        <taxon>Eukaryota</taxon>
        <taxon>Metazoa</taxon>
        <taxon>Chordata</taxon>
        <taxon>Craniata</taxon>
        <taxon>Vertebrata</taxon>
        <taxon>Euteleostomi</taxon>
        <taxon>Actinopterygii</taxon>
        <taxon>Neopterygii</taxon>
        <taxon>Teleostei</taxon>
        <taxon>Neoteleostei</taxon>
        <taxon>Acanthomorphata</taxon>
        <taxon>Anabantaria</taxon>
        <taxon>Synbranchiformes</taxon>
        <taxon>Synbranchidae</taxon>
        <taxon>Monopterus</taxon>
    </lineage>
</organism>
<dbReference type="GO" id="GO:0005737">
    <property type="term" value="C:cytoplasm"/>
    <property type="evidence" value="ECO:0007669"/>
    <property type="project" value="TreeGrafter"/>
</dbReference>
<proteinExistence type="inferred from homology"/>
<sequence>MLNVAAVSLIQAVTHEIQRVSIPRGTVIIPNLSSVLFEEGQWKSPHVFNPENFLNDKQEFLWVFQITGQQMCLGEGLAHMELFLTVVTLLRKFTFIWPEDAGEPDFTPLFGLTQTPKPFHMKIQRRGNT</sequence>
<dbReference type="Pfam" id="PF00067">
    <property type="entry name" value="p450"/>
    <property type="match status" value="1"/>
</dbReference>
<dbReference type="AlphaFoldDB" id="A0A3Q3J446"/>
<keyword evidence="3" id="KW-0408">Iron</keyword>
<protein>
    <submittedName>
        <fullName evidence="4">Uncharacterized protein</fullName>
    </submittedName>
</protein>
<dbReference type="GO" id="GO:0020037">
    <property type="term" value="F:heme binding"/>
    <property type="evidence" value="ECO:0007669"/>
    <property type="project" value="InterPro"/>
</dbReference>
<reference evidence="4" key="2">
    <citation type="submission" date="2025-09" db="UniProtKB">
        <authorList>
            <consortium name="Ensembl"/>
        </authorList>
    </citation>
    <scope>IDENTIFICATION</scope>
</reference>
<dbReference type="PANTHER" id="PTHR24300">
    <property type="entry name" value="CYTOCHROME P450 508A4-RELATED"/>
    <property type="match status" value="1"/>
</dbReference>